<evidence type="ECO:0000256" key="4">
    <source>
        <dbReference type="ARBA" id="ARBA00022692"/>
    </source>
</evidence>
<dbReference type="PANTHER" id="PTHR42709:SF6">
    <property type="entry name" value="UNDECAPRENYL PHOSPHATE TRANSPORTER A"/>
    <property type="match status" value="1"/>
</dbReference>
<feature type="transmembrane region" description="Helical" evidence="7">
    <location>
        <begin position="12"/>
        <end position="35"/>
    </location>
</feature>
<feature type="domain" description="VTT" evidence="8">
    <location>
        <begin position="38"/>
        <end position="164"/>
    </location>
</feature>
<accession>A0A0J8DCS9</accession>
<evidence type="ECO:0000313" key="9">
    <source>
        <dbReference type="EMBL" id="KMT22059.1"/>
    </source>
</evidence>
<dbReference type="InterPro" id="IPR032816">
    <property type="entry name" value="VTT_dom"/>
</dbReference>
<dbReference type="AlphaFoldDB" id="A0A0J8DCS9"/>
<keyword evidence="3" id="KW-1003">Cell membrane</keyword>
<feature type="transmembrane region" description="Helical" evidence="7">
    <location>
        <begin position="56"/>
        <end position="80"/>
    </location>
</feature>
<dbReference type="Pfam" id="PF09335">
    <property type="entry name" value="VTT_dom"/>
    <property type="match status" value="1"/>
</dbReference>
<evidence type="ECO:0000256" key="6">
    <source>
        <dbReference type="ARBA" id="ARBA00023136"/>
    </source>
</evidence>
<proteinExistence type="inferred from homology"/>
<feature type="transmembrane region" description="Helical" evidence="7">
    <location>
        <begin position="144"/>
        <end position="165"/>
    </location>
</feature>
<dbReference type="InterPro" id="IPR051311">
    <property type="entry name" value="DedA_domain"/>
</dbReference>
<dbReference type="RefSeq" id="WP_048570162.1">
    <property type="nucleotide sequence ID" value="NZ_LFVU01000024.1"/>
</dbReference>
<protein>
    <submittedName>
        <fullName evidence="9">DedA family protein</fullName>
    </submittedName>
</protein>
<keyword evidence="5 7" id="KW-1133">Transmembrane helix</keyword>
<comment type="caution">
    <text evidence="9">The sequence shown here is derived from an EMBL/GenBank/DDBJ whole genome shotgun (WGS) entry which is preliminary data.</text>
</comment>
<evidence type="ECO:0000256" key="5">
    <source>
        <dbReference type="ARBA" id="ARBA00022989"/>
    </source>
</evidence>
<evidence type="ECO:0000256" key="7">
    <source>
        <dbReference type="SAM" id="Phobius"/>
    </source>
</evidence>
<keyword evidence="4 7" id="KW-0812">Transmembrane</keyword>
<evidence type="ECO:0000259" key="8">
    <source>
        <dbReference type="Pfam" id="PF09335"/>
    </source>
</evidence>
<dbReference type="EMBL" id="LFVU01000024">
    <property type="protein sequence ID" value="KMT22059.1"/>
    <property type="molecule type" value="Genomic_DNA"/>
</dbReference>
<reference evidence="9 10" key="1">
    <citation type="submission" date="2015-06" db="EMBL/GenBank/DDBJ databases">
        <title>Draft genome sequence of the purine-degrading Clostridium cylindrosporum HC-1 (DSM 605).</title>
        <authorList>
            <person name="Poehlein A."/>
            <person name="Schiel-Bengelsdorf B."/>
            <person name="Bengelsdorf F."/>
            <person name="Daniel R."/>
            <person name="Duerre P."/>
        </authorList>
    </citation>
    <scope>NUCLEOTIDE SEQUENCE [LARGE SCALE GENOMIC DNA]</scope>
    <source>
        <strain evidence="9 10">DSM 605</strain>
    </source>
</reference>
<sequence length="214" mass="23853">MESSLFSGVFEYLVNLISSVGYLGVFAATSLEYACFPLPSEIILPFIGYLASIKSIGLIGGIIVSSIAGIVGSLVCYFIGYFGGKPVLDFIGDKFKSSKKPIRSARNWFDRYDKMSVLLARLLPLARTYISIPAGISKMNLFIFIFYSSIGIIIWNTALISLGYYLRSNWKMVEYFIEEYTIAAGIIVLLGAFSVIYLKIKRKKTSKSKMTKKL</sequence>
<feature type="transmembrane region" description="Helical" evidence="7">
    <location>
        <begin position="115"/>
        <end position="132"/>
    </location>
</feature>
<evidence type="ECO:0000256" key="1">
    <source>
        <dbReference type="ARBA" id="ARBA00004651"/>
    </source>
</evidence>
<comment type="subcellular location">
    <subcellularLocation>
        <location evidence="1">Cell membrane</location>
        <topology evidence="1">Multi-pass membrane protein</topology>
    </subcellularLocation>
</comment>
<evidence type="ECO:0000256" key="2">
    <source>
        <dbReference type="ARBA" id="ARBA00010792"/>
    </source>
</evidence>
<dbReference type="PANTHER" id="PTHR42709">
    <property type="entry name" value="ALKALINE PHOSPHATASE LIKE PROTEIN"/>
    <property type="match status" value="1"/>
</dbReference>
<dbReference type="GO" id="GO:0005886">
    <property type="term" value="C:plasma membrane"/>
    <property type="evidence" value="ECO:0007669"/>
    <property type="project" value="UniProtKB-SubCell"/>
</dbReference>
<dbReference type="OrthoDB" id="9813426at2"/>
<organism evidence="9 10">
    <name type="scientific">Clostridium cylindrosporum DSM 605</name>
    <dbReference type="NCBI Taxonomy" id="1121307"/>
    <lineage>
        <taxon>Bacteria</taxon>
        <taxon>Bacillati</taxon>
        <taxon>Bacillota</taxon>
        <taxon>Clostridia</taxon>
        <taxon>Eubacteriales</taxon>
        <taxon>Clostridiaceae</taxon>
        <taxon>Clostridium</taxon>
    </lineage>
</organism>
<feature type="transmembrane region" description="Helical" evidence="7">
    <location>
        <begin position="180"/>
        <end position="200"/>
    </location>
</feature>
<comment type="similarity">
    <text evidence="2">Belongs to the DedA family.</text>
</comment>
<dbReference type="Proteomes" id="UP000036756">
    <property type="component" value="Unassembled WGS sequence"/>
</dbReference>
<gene>
    <name evidence="9" type="ORF">CLCY_4c00310</name>
</gene>
<dbReference type="STRING" id="1121307.CLCY_4c00310"/>
<name>A0A0J8DCS9_CLOCY</name>
<keyword evidence="6 7" id="KW-0472">Membrane</keyword>
<evidence type="ECO:0000256" key="3">
    <source>
        <dbReference type="ARBA" id="ARBA00022475"/>
    </source>
</evidence>
<evidence type="ECO:0000313" key="10">
    <source>
        <dbReference type="Proteomes" id="UP000036756"/>
    </source>
</evidence>
<keyword evidence="10" id="KW-1185">Reference proteome</keyword>
<dbReference type="PATRIC" id="fig|1121307.3.peg.1684"/>